<dbReference type="Proteomes" id="UP000789739">
    <property type="component" value="Unassembled WGS sequence"/>
</dbReference>
<dbReference type="Pfam" id="PF13460">
    <property type="entry name" value="NAD_binding_10"/>
    <property type="match status" value="1"/>
</dbReference>
<dbReference type="InterPro" id="IPR051207">
    <property type="entry name" value="ComplexI_NDUFA9_subunit"/>
</dbReference>
<dbReference type="Gene3D" id="3.40.50.720">
    <property type="entry name" value="NAD(P)-binding Rossmann-like Domain"/>
    <property type="match status" value="1"/>
</dbReference>
<gene>
    <name evidence="2" type="ORF">PBRASI_LOCUS5439</name>
</gene>
<dbReference type="PANTHER" id="PTHR12126">
    <property type="entry name" value="NADH-UBIQUINONE OXIDOREDUCTASE 39 KDA SUBUNIT-RELATED"/>
    <property type="match status" value="1"/>
</dbReference>
<dbReference type="AlphaFoldDB" id="A0A9N9B7E4"/>
<accession>A0A9N9B7E4</accession>
<evidence type="ECO:0000313" key="2">
    <source>
        <dbReference type="EMBL" id="CAG8557985.1"/>
    </source>
</evidence>
<comment type="caution">
    <text evidence="2">The sequence shown here is derived from an EMBL/GenBank/DDBJ whole genome shotgun (WGS) entry which is preliminary data.</text>
</comment>
<organism evidence="2 3">
    <name type="scientific">Paraglomus brasilianum</name>
    <dbReference type="NCBI Taxonomy" id="144538"/>
    <lineage>
        <taxon>Eukaryota</taxon>
        <taxon>Fungi</taxon>
        <taxon>Fungi incertae sedis</taxon>
        <taxon>Mucoromycota</taxon>
        <taxon>Glomeromycotina</taxon>
        <taxon>Glomeromycetes</taxon>
        <taxon>Paraglomerales</taxon>
        <taxon>Paraglomeraceae</taxon>
        <taxon>Paraglomus</taxon>
    </lineage>
</organism>
<reference evidence="2" key="1">
    <citation type="submission" date="2021-06" db="EMBL/GenBank/DDBJ databases">
        <authorList>
            <person name="Kallberg Y."/>
            <person name="Tangrot J."/>
            <person name="Rosling A."/>
        </authorList>
    </citation>
    <scope>NUCLEOTIDE SEQUENCE</scope>
    <source>
        <strain evidence="2">BR232B</strain>
    </source>
</reference>
<dbReference type="InterPro" id="IPR036291">
    <property type="entry name" value="NAD(P)-bd_dom_sf"/>
</dbReference>
<dbReference type="GO" id="GO:0044877">
    <property type="term" value="F:protein-containing complex binding"/>
    <property type="evidence" value="ECO:0007669"/>
    <property type="project" value="TreeGrafter"/>
</dbReference>
<dbReference type="GO" id="GO:0005739">
    <property type="term" value="C:mitochondrion"/>
    <property type="evidence" value="ECO:0007669"/>
    <property type="project" value="TreeGrafter"/>
</dbReference>
<dbReference type="InterPro" id="IPR016040">
    <property type="entry name" value="NAD(P)-bd_dom"/>
</dbReference>
<name>A0A9N9B7E4_9GLOM</name>
<dbReference type="SUPFAM" id="SSF51735">
    <property type="entry name" value="NAD(P)-binding Rossmann-fold domains"/>
    <property type="match status" value="1"/>
</dbReference>
<sequence length="361" mass="40494">MALEAVSGHIATVFGATGFLGRYLVSKLGRNKKQIAMDILLTACIPSPLITFSYNHYVAKHGTQVVIPYRDEDAKRFLKVTGDLGQIVPLEFDARNEQNIIEAVRHSDIVYNLIGRAYETKNFKYSQIHVDVAGRIAAICREQGVSRFVHVSALNADVNSPSEFLKTKALGEKAVKAAFPDATIVRPGWLYGVEDKFLNRMGMTEGYQFLINHGQAHVRPVHVEDVAQALEKMEGDESTVGQTYDLFGPQEYTFGEVHDIVNSLTKRRTVRIHVPTRIALRFTKLLSLLPWPYISPDEIIRMGISDQISLGAKTFEDLGIAPKNLDSTALTVVRRYRQSSWFDAPPPDPRVGKFKTHHIVY</sequence>
<dbReference type="CDD" id="cd05271">
    <property type="entry name" value="NDUFA9_like_SDR_a"/>
    <property type="match status" value="1"/>
</dbReference>
<evidence type="ECO:0000259" key="1">
    <source>
        <dbReference type="Pfam" id="PF13460"/>
    </source>
</evidence>
<dbReference type="EMBL" id="CAJVPI010000634">
    <property type="protein sequence ID" value="CAG8557985.1"/>
    <property type="molecule type" value="Genomic_DNA"/>
</dbReference>
<protein>
    <submittedName>
        <fullName evidence="2">2612_t:CDS:1</fullName>
    </submittedName>
</protein>
<feature type="domain" description="NAD(P)-binding" evidence="1">
    <location>
        <begin position="60"/>
        <end position="230"/>
    </location>
</feature>
<keyword evidence="3" id="KW-1185">Reference proteome</keyword>
<dbReference type="PANTHER" id="PTHR12126:SF11">
    <property type="entry name" value="NADH DEHYDROGENASE [UBIQUINONE] 1 ALPHA SUBCOMPLEX SUBUNIT 9, MITOCHONDRIAL"/>
    <property type="match status" value="1"/>
</dbReference>
<dbReference type="OrthoDB" id="275457at2759"/>
<evidence type="ECO:0000313" key="3">
    <source>
        <dbReference type="Proteomes" id="UP000789739"/>
    </source>
</evidence>
<proteinExistence type="predicted"/>